<dbReference type="PANTHER" id="PTHR45339">
    <property type="entry name" value="HYBRID SIGNAL TRANSDUCTION HISTIDINE KINASE J"/>
    <property type="match status" value="1"/>
</dbReference>
<dbReference type="InterPro" id="IPR000014">
    <property type="entry name" value="PAS"/>
</dbReference>
<feature type="modified residue" description="4-aspartylphosphate" evidence="13">
    <location>
        <position position="895"/>
    </location>
</feature>
<feature type="domain" description="PAC" evidence="18">
    <location>
        <begin position="408"/>
        <end position="458"/>
    </location>
</feature>
<dbReference type="SMART" id="SM00387">
    <property type="entry name" value="HATPase_c"/>
    <property type="match status" value="1"/>
</dbReference>
<dbReference type="SUPFAM" id="SSF52172">
    <property type="entry name" value="CheY-like"/>
    <property type="match status" value="1"/>
</dbReference>
<dbReference type="InterPro" id="IPR003661">
    <property type="entry name" value="HisK_dim/P_dom"/>
</dbReference>
<feature type="transmembrane region" description="Helical" evidence="14">
    <location>
        <begin position="98"/>
        <end position="118"/>
    </location>
</feature>
<feature type="domain" description="PAS" evidence="17">
    <location>
        <begin position="213"/>
        <end position="276"/>
    </location>
</feature>
<dbReference type="PROSITE" id="PS50110">
    <property type="entry name" value="RESPONSE_REGULATORY"/>
    <property type="match status" value="1"/>
</dbReference>
<evidence type="ECO:0000256" key="1">
    <source>
        <dbReference type="ARBA" id="ARBA00000085"/>
    </source>
</evidence>
<feature type="transmembrane region" description="Helical" evidence="14">
    <location>
        <begin position="39"/>
        <end position="59"/>
    </location>
</feature>
<dbReference type="SUPFAM" id="SSF47384">
    <property type="entry name" value="Homodimeric domain of signal transducing histidine kinase"/>
    <property type="match status" value="1"/>
</dbReference>
<evidence type="ECO:0000259" key="18">
    <source>
        <dbReference type="PROSITE" id="PS50113"/>
    </source>
</evidence>
<keyword evidence="5" id="KW-0808">Transferase</keyword>
<evidence type="ECO:0000256" key="11">
    <source>
        <dbReference type="ARBA" id="ARBA00023012"/>
    </source>
</evidence>
<keyword evidence="20" id="KW-1185">Reference proteome</keyword>
<dbReference type="Pfam" id="PF00072">
    <property type="entry name" value="Response_reg"/>
    <property type="match status" value="1"/>
</dbReference>
<gene>
    <name evidence="19" type="ordered locus">DMR_01670</name>
</gene>
<dbReference type="InterPro" id="IPR036097">
    <property type="entry name" value="HisK_dim/P_sf"/>
</dbReference>
<feature type="transmembrane region" description="Helical" evidence="14">
    <location>
        <begin position="65"/>
        <end position="91"/>
    </location>
</feature>
<dbReference type="Gene3D" id="3.30.450.20">
    <property type="entry name" value="PAS domain"/>
    <property type="match status" value="3"/>
</dbReference>
<dbReference type="Pfam" id="PF00989">
    <property type="entry name" value="PAS"/>
    <property type="match status" value="1"/>
</dbReference>
<dbReference type="SMART" id="SM00091">
    <property type="entry name" value="PAS"/>
    <property type="match status" value="3"/>
</dbReference>
<dbReference type="SUPFAM" id="SSF55874">
    <property type="entry name" value="ATPase domain of HSP90 chaperone/DNA topoisomerase II/histidine kinase"/>
    <property type="match status" value="1"/>
</dbReference>
<dbReference type="InterPro" id="IPR013767">
    <property type="entry name" value="PAS_fold"/>
</dbReference>
<keyword evidence="4 13" id="KW-0597">Phosphoprotein</keyword>
<dbReference type="GO" id="GO:0016020">
    <property type="term" value="C:membrane"/>
    <property type="evidence" value="ECO:0007669"/>
    <property type="project" value="UniProtKB-SubCell"/>
</dbReference>
<evidence type="ECO:0000256" key="2">
    <source>
        <dbReference type="ARBA" id="ARBA00004370"/>
    </source>
</evidence>
<evidence type="ECO:0000256" key="10">
    <source>
        <dbReference type="ARBA" id="ARBA00022989"/>
    </source>
</evidence>
<dbReference type="Pfam" id="PF02518">
    <property type="entry name" value="HATPase_c"/>
    <property type="match status" value="1"/>
</dbReference>
<dbReference type="SMART" id="SM00448">
    <property type="entry name" value="REC"/>
    <property type="match status" value="1"/>
</dbReference>
<sequence>MVACMNNWLTVALFAGAVCFSMVGFLYCFLYAKYRSASLMLWGIAWLSHALRNVTILVNTTYGPIVFLAIMEQMLVACTGSLLLLGSLYYVGKSPRRWFFAAVGGAVLWPVAAVVFAVPQPWFFIPNYFFFGSSQIYNGLVLIRKSRGESIGGRIAGCAMILWGLHHFDYPFLRPMAWFAPWGFLIGAVLGLLAAVAIMMAYMEALQAELSRSEKRFRSLFHGNKAPFLLIEPFSGQIMDASAGAVGFYGYSLEELKGMNISQINMLAPEELASVRTLALSGYKQQFIFPHKLKNGDVKTVEVISTPVESGEKELLFSIVQDVTARQQALEDLGESRERLRAVVENAAAAIYLADKSGRFVEVNAAAERQTGYAREELLAMSIPDVDASSSMEGAAVVQAVMQSATGMTFESHHRRKDGTIYPVEVRAVMLELHGVPHALGIVSDLTSRKEAERKLAEANRTLAAVLDGIPALVNVVDVSTREVLFMNRALKEALGRDGVGGVCHDVFRGKSCVCENCHLERMSVNTEGEAGVSVWEDRNPISGRWQLNHDRLLPWFDGKTVRVQISLDIGQRKQAEEALRQSKEEAESANKAKSVFLANMSHEIRTPLNGILGMLQLLKTTDPNDEQKEYLLGAIRSTNRLTRLLSDILDVSRIEAGRMQIVEAEFDIKMVRDSISELFDMEARGKGLLLEFRWNDNLPLRLIGDEVRLRQILFNLVGNAIKFTEKGTIRIDACLLPRASDSSVRVLVTVGDTGIGISEEHLKDIFEPFVQAEGSYTRRFQGAGLGLSIVRRLVKLLDGDISIDSTPGEGSTFYLSLPFKLPATSQKTEELIAYGASPPGRVPRRILLAEDDALSSLTCKRMLEKSGYSVAAANDGQKALQLLTEQDFDLILMDVQMPVMDGVEATKAIRGSSILGVKSSIPIVAMTAYAMSGDKEKFLASGMDDYIAKPVDKEALVEVVERVLRMKEKVQ</sequence>
<dbReference type="STRING" id="573370.DMR_01670"/>
<dbReference type="Pfam" id="PF13426">
    <property type="entry name" value="PAS_9"/>
    <property type="match status" value="1"/>
</dbReference>
<evidence type="ECO:0000256" key="14">
    <source>
        <dbReference type="SAM" id="Phobius"/>
    </source>
</evidence>
<evidence type="ECO:0000256" key="4">
    <source>
        <dbReference type="ARBA" id="ARBA00022553"/>
    </source>
</evidence>
<dbReference type="InterPro" id="IPR011006">
    <property type="entry name" value="CheY-like_superfamily"/>
</dbReference>
<dbReference type="FunFam" id="1.10.287.130:FF:000004">
    <property type="entry name" value="Ethylene receptor 1"/>
    <property type="match status" value="1"/>
</dbReference>
<dbReference type="NCBIfam" id="TIGR00229">
    <property type="entry name" value="sensory_box"/>
    <property type="match status" value="2"/>
</dbReference>
<dbReference type="GO" id="GO:0005524">
    <property type="term" value="F:ATP binding"/>
    <property type="evidence" value="ECO:0007669"/>
    <property type="project" value="UniProtKB-KW"/>
</dbReference>
<protein>
    <recommendedName>
        <fullName evidence="3">histidine kinase</fullName>
        <ecNumber evidence="3">2.7.13.3</ecNumber>
    </recommendedName>
</protein>
<evidence type="ECO:0000256" key="12">
    <source>
        <dbReference type="ARBA" id="ARBA00023136"/>
    </source>
</evidence>
<keyword evidence="11" id="KW-0902">Two-component regulatory system</keyword>
<evidence type="ECO:0000313" key="20">
    <source>
        <dbReference type="Proteomes" id="UP000009071"/>
    </source>
</evidence>
<evidence type="ECO:0000256" key="5">
    <source>
        <dbReference type="ARBA" id="ARBA00022679"/>
    </source>
</evidence>
<dbReference type="SMART" id="SM00086">
    <property type="entry name" value="PAC"/>
    <property type="match status" value="2"/>
</dbReference>
<dbReference type="HOGENOM" id="CLU_000445_114_27_7"/>
<dbReference type="KEGG" id="dma:DMR_01670"/>
<keyword evidence="9" id="KW-0067">ATP-binding</keyword>
<dbReference type="SMART" id="SM00388">
    <property type="entry name" value="HisKA"/>
    <property type="match status" value="1"/>
</dbReference>
<evidence type="ECO:0000313" key="19">
    <source>
        <dbReference type="EMBL" id="BAH73658.1"/>
    </source>
</evidence>
<dbReference type="eggNOG" id="COG5002">
    <property type="taxonomic scope" value="Bacteria"/>
</dbReference>
<evidence type="ECO:0000256" key="6">
    <source>
        <dbReference type="ARBA" id="ARBA00022692"/>
    </source>
</evidence>
<feature type="domain" description="Response regulatory" evidence="16">
    <location>
        <begin position="846"/>
        <end position="965"/>
    </location>
</feature>
<dbReference type="CDD" id="cd00082">
    <property type="entry name" value="HisKA"/>
    <property type="match status" value="1"/>
</dbReference>
<dbReference type="PROSITE" id="PS50113">
    <property type="entry name" value="PAC"/>
    <property type="match status" value="1"/>
</dbReference>
<dbReference type="AlphaFoldDB" id="C4XTZ3"/>
<dbReference type="InterPro" id="IPR001610">
    <property type="entry name" value="PAC"/>
</dbReference>
<dbReference type="CDD" id="cd16922">
    <property type="entry name" value="HATPase_EvgS-ArcB-TorS-like"/>
    <property type="match status" value="1"/>
</dbReference>
<evidence type="ECO:0000256" key="9">
    <source>
        <dbReference type="ARBA" id="ARBA00022840"/>
    </source>
</evidence>
<dbReference type="Pfam" id="PF00512">
    <property type="entry name" value="HisKA"/>
    <property type="match status" value="1"/>
</dbReference>
<dbReference type="InterPro" id="IPR005467">
    <property type="entry name" value="His_kinase_dom"/>
</dbReference>
<feature type="domain" description="PAS" evidence="17">
    <location>
        <begin position="336"/>
        <end position="379"/>
    </location>
</feature>
<dbReference type="Gene3D" id="3.30.565.10">
    <property type="entry name" value="Histidine kinase-like ATPase, C-terminal domain"/>
    <property type="match status" value="1"/>
</dbReference>
<dbReference type="EC" id="2.7.13.3" evidence="3"/>
<dbReference type="PROSITE" id="PS50109">
    <property type="entry name" value="HIS_KIN"/>
    <property type="match status" value="1"/>
</dbReference>
<keyword evidence="10 14" id="KW-1133">Transmembrane helix</keyword>
<dbReference type="InterPro" id="IPR003594">
    <property type="entry name" value="HATPase_dom"/>
</dbReference>
<evidence type="ECO:0000259" key="17">
    <source>
        <dbReference type="PROSITE" id="PS50112"/>
    </source>
</evidence>
<name>C4XTZ3_SOLM1</name>
<dbReference type="Proteomes" id="UP000009071">
    <property type="component" value="Chromosome"/>
</dbReference>
<dbReference type="Gene3D" id="1.10.287.130">
    <property type="match status" value="1"/>
</dbReference>
<dbReference type="InterPro" id="IPR001789">
    <property type="entry name" value="Sig_transdc_resp-reg_receiver"/>
</dbReference>
<feature type="transmembrane region" description="Helical" evidence="14">
    <location>
        <begin position="124"/>
        <end position="143"/>
    </location>
</feature>
<reference evidence="19 20" key="1">
    <citation type="journal article" date="2009" name="Genome Res.">
        <title>Whole genome sequence of Desulfovibrio magneticus strain RS-1 revealed common gene clusters in magnetotactic bacteria.</title>
        <authorList>
            <person name="Nakazawa H."/>
            <person name="Arakaki A."/>
            <person name="Narita-Yamada S."/>
            <person name="Yashiro I."/>
            <person name="Jinno K."/>
            <person name="Aoki N."/>
            <person name="Tsuruyama A."/>
            <person name="Okamura Y."/>
            <person name="Tanikawa S."/>
            <person name="Fujita N."/>
            <person name="Takeyama H."/>
            <person name="Matsunaga T."/>
        </authorList>
    </citation>
    <scope>NUCLEOTIDE SEQUENCE [LARGE SCALE GENOMIC DNA]</scope>
    <source>
        <strain evidence="20">ATCC 700980 / DSM 13731 / RS-1</strain>
    </source>
</reference>
<keyword evidence="6 14" id="KW-0812">Transmembrane</keyword>
<keyword evidence="8" id="KW-0418">Kinase</keyword>
<dbReference type="SUPFAM" id="SSF55785">
    <property type="entry name" value="PYP-like sensor domain (PAS domain)"/>
    <property type="match status" value="3"/>
</dbReference>
<comment type="catalytic activity">
    <reaction evidence="1">
        <text>ATP + protein L-histidine = ADP + protein N-phospho-L-histidine.</text>
        <dbReference type="EC" id="2.7.13.3"/>
    </reaction>
</comment>
<dbReference type="InterPro" id="IPR036890">
    <property type="entry name" value="HATPase_C_sf"/>
</dbReference>
<dbReference type="InterPro" id="IPR000700">
    <property type="entry name" value="PAS-assoc_C"/>
</dbReference>
<feature type="domain" description="Histidine kinase" evidence="15">
    <location>
        <begin position="600"/>
        <end position="822"/>
    </location>
</feature>
<dbReference type="CDD" id="cd17546">
    <property type="entry name" value="REC_hyHK_CKI1_RcsC-like"/>
    <property type="match status" value="1"/>
</dbReference>
<keyword evidence="7" id="KW-0547">Nucleotide-binding</keyword>
<evidence type="ECO:0000256" key="8">
    <source>
        <dbReference type="ARBA" id="ARBA00022777"/>
    </source>
</evidence>
<evidence type="ECO:0000256" key="7">
    <source>
        <dbReference type="ARBA" id="ARBA00022741"/>
    </source>
</evidence>
<comment type="subcellular location">
    <subcellularLocation>
        <location evidence="2">Membrane</location>
    </subcellularLocation>
</comment>
<dbReference type="FunFam" id="3.30.565.10:FF:000010">
    <property type="entry name" value="Sensor histidine kinase RcsC"/>
    <property type="match status" value="1"/>
</dbReference>
<feature type="transmembrane region" description="Helical" evidence="14">
    <location>
        <begin position="179"/>
        <end position="202"/>
    </location>
</feature>
<keyword evidence="12 14" id="KW-0472">Membrane</keyword>
<dbReference type="GO" id="GO:0000155">
    <property type="term" value="F:phosphorelay sensor kinase activity"/>
    <property type="evidence" value="ECO:0007669"/>
    <property type="project" value="InterPro"/>
</dbReference>
<dbReference type="InterPro" id="IPR004358">
    <property type="entry name" value="Sig_transdc_His_kin-like_C"/>
</dbReference>
<evidence type="ECO:0000259" key="16">
    <source>
        <dbReference type="PROSITE" id="PS50110"/>
    </source>
</evidence>
<evidence type="ECO:0000256" key="3">
    <source>
        <dbReference type="ARBA" id="ARBA00012438"/>
    </source>
</evidence>
<dbReference type="CDD" id="cd00130">
    <property type="entry name" value="PAS"/>
    <property type="match status" value="2"/>
</dbReference>
<dbReference type="eggNOG" id="COG2205">
    <property type="taxonomic scope" value="Bacteria"/>
</dbReference>
<accession>C4XTZ3</accession>
<organism evidence="19 20">
    <name type="scientific">Solidesulfovibrio magneticus (strain ATCC 700980 / DSM 13731 / RS-1)</name>
    <name type="common">Desulfovibrio magneticus</name>
    <dbReference type="NCBI Taxonomy" id="573370"/>
    <lineage>
        <taxon>Bacteria</taxon>
        <taxon>Pseudomonadati</taxon>
        <taxon>Thermodesulfobacteriota</taxon>
        <taxon>Desulfovibrionia</taxon>
        <taxon>Desulfovibrionales</taxon>
        <taxon>Desulfovibrionaceae</taxon>
        <taxon>Solidesulfovibrio</taxon>
    </lineage>
</organism>
<feature type="transmembrane region" description="Helical" evidence="14">
    <location>
        <begin position="12"/>
        <end position="32"/>
    </location>
</feature>
<proteinExistence type="predicted"/>
<evidence type="ECO:0000259" key="15">
    <source>
        <dbReference type="PROSITE" id="PS50109"/>
    </source>
</evidence>
<dbReference type="GO" id="GO:0006355">
    <property type="term" value="P:regulation of DNA-templated transcription"/>
    <property type="evidence" value="ECO:0007669"/>
    <property type="project" value="InterPro"/>
</dbReference>
<evidence type="ECO:0000256" key="13">
    <source>
        <dbReference type="PROSITE-ProRule" id="PRU00169"/>
    </source>
</evidence>
<dbReference type="EMBL" id="AP010904">
    <property type="protein sequence ID" value="BAH73658.1"/>
    <property type="molecule type" value="Genomic_DNA"/>
</dbReference>
<dbReference type="InterPro" id="IPR035965">
    <property type="entry name" value="PAS-like_dom_sf"/>
</dbReference>
<dbReference type="PROSITE" id="PS50112">
    <property type="entry name" value="PAS"/>
    <property type="match status" value="2"/>
</dbReference>
<dbReference type="PRINTS" id="PR00344">
    <property type="entry name" value="BCTRLSENSOR"/>
</dbReference>
<dbReference type="PANTHER" id="PTHR45339:SF1">
    <property type="entry name" value="HYBRID SIGNAL TRANSDUCTION HISTIDINE KINASE J"/>
    <property type="match status" value="1"/>
</dbReference>
<dbReference type="Gene3D" id="3.40.50.2300">
    <property type="match status" value="1"/>
</dbReference>